<dbReference type="CDD" id="cd00293">
    <property type="entry name" value="USP-like"/>
    <property type="match status" value="2"/>
</dbReference>
<gene>
    <name evidence="3" type="ORF">BEL07_07330</name>
</gene>
<accession>A0A1E8Q8U4</accession>
<comment type="similarity">
    <text evidence="1">Belongs to the universal stress protein A family.</text>
</comment>
<protein>
    <submittedName>
        <fullName evidence="3">Universal stress protein UspA</fullName>
    </submittedName>
</protein>
<name>A0A1E8Q8U4_9MYCO</name>
<dbReference type="Pfam" id="PF00582">
    <property type="entry name" value="Usp"/>
    <property type="match status" value="2"/>
</dbReference>
<dbReference type="InterPro" id="IPR014729">
    <property type="entry name" value="Rossmann-like_a/b/a_fold"/>
</dbReference>
<reference evidence="3 4" key="1">
    <citation type="submission" date="2016-09" db="EMBL/GenBank/DDBJ databases">
        <title>genome sequence of Mycobacterium sp. 739 SCH.</title>
        <authorList>
            <person name="Greninger A.L."/>
            <person name="Qin X."/>
            <person name="Jerome K."/>
            <person name="Vora S."/>
            <person name="Quinn K."/>
        </authorList>
    </citation>
    <scope>NUCLEOTIDE SEQUENCE [LARGE SCALE GENOMIC DNA]</scope>
    <source>
        <strain evidence="3 4">SCH</strain>
    </source>
</reference>
<feature type="domain" description="UspA" evidence="2">
    <location>
        <begin position="4"/>
        <end position="136"/>
    </location>
</feature>
<comment type="caution">
    <text evidence="3">The sequence shown here is derived from an EMBL/GenBank/DDBJ whole genome shotgun (WGS) entry which is preliminary data.</text>
</comment>
<organism evidence="3 4">
    <name type="scientific">Mycolicibacterium grossiae</name>
    <dbReference type="NCBI Taxonomy" id="1552759"/>
    <lineage>
        <taxon>Bacteria</taxon>
        <taxon>Bacillati</taxon>
        <taxon>Actinomycetota</taxon>
        <taxon>Actinomycetes</taxon>
        <taxon>Mycobacteriales</taxon>
        <taxon>Mycobacteriaceae</taxon>
        <taxon>Mycolicibacterium</taxon>
    </lineage>
</organism>
<proteinExistence type="inferred from homology"/>
<dbReference type="PANTHER" id="PTHR46268">
    <property type="entry name" value="STRESS RESPONSE PROTEIN NHAX"/>
    <property type="match status" value="1"/>
</dbReference>
<dbReference type="RefSeq" id="WP_070352440.1">
    <property type="nucleotide sequence ID" value="NZ_CP043474.1"/>
</dbReference>
<dbReference type="PANTHER" id="PTHR46268:SF6">
    <property type="entry name" value="UNIVERSAL STRESS PROTEIN UP12"/>
    <property type="match status" value="1"/>
</dbReference>
<dbReference type="EMBL" id="MCHX01000013">
    <property type="protein sequence ID" value="OFJ54384.1"/>
    <property type="molecule type" value="Genomic_DNA"/>
</dbReference>
<dbReference type="Gene3D" id="3.40.50.620">
    <property type="entry name" value="HUPs"/>
    <property type="match status" value="2"/>
</dbReference>
<dbReference type="Proteomes" id="UP000178953">
    <property type="component" value="Unassembled WGS sequence"/>
</dbReference>
<feature type="domain" description="UspA" evidence="2">
    <location>
        <begin position="165"/>
        <end position="283"/>
    </location>
</feature>
<dbReference type="SUPFAM" id="SSF52402">
    <property type="entry name" value="Adenine nucleotide alpha hydrolases-like"/>
    <property type="match status" value="2"/>
</dbReference>
<dbReference type="AlphaFoldDB" id="A0A1E8Q8U4"/>
<evidence type="ECO:0000256" key="1">
    <source>
        <dbReference type="ARBA" id="ARBA00008791"/>
    </source>
</evidence>
<sequence>MHLTVGYLATPTGDDGVALASALARTFDAAVHVVLVVREELPDGHPGRAEYQRLLVERGEQWVGAALAALSADGVSADAEVVVGDSFAESLIGFAEQHDSDLIVVGGARDGFFGHHTVGPVTGALLHSSPIPVALAPRGYAEDPDDAVTAVTAAVPTKAGDDNPLPFALTLASAAGLPIRMLSLVSAENLAEAGSAREVRRLQVTAAEENLAVAARALPDAPDIESLVADGMTLESALKKLTWDDGALLVVGSSRFAAPRRIFLGSTAARILAGVDVPVIVVPRAE</sequence>
<keyword evidence="4" id="KW-1185">Reference proteome</keyword>
<evidence type="ECO:0000259" key="2">
    <source>
        <dbReference type="Pfam" id="PF00582"/>
    </source>
</evidence>
<evidence type="ECO:0000313" key="3">
    <source>
        <dbReference type="EMBL" id="OFJ54384.1"/>
    </source>
</evidence>
<evidence type="ECO:0000313" key="4">
    <source>
        <dbReference type="Proteomes" id="UP000178953"/>
    </source>
</evidence>
<dbReference type="OrthoDB" id="5242641at2"/>
<dbReference type="InterPro" id="IPR006016">
    <property type="entry name" value="UspA"/>
</dbReference>